<feature type="compositionally biased region" description="Polar residues" evidence="1">
    <location>
        <begin position="12"/>
        <end position="36"/>
    </location>
</feature>
<dbReference type="PANTHER" id="PTHR23167">
    <property type="entry name" value="CALPONIN HOMOLOGY DOMAIN-CONTAINING PROTEIN DDB_G0272472-RELATED"/>
    <property type="match status" value="1"/>
</dbReference>
<keyword evidence="4" id="KW-1185">Reference proteome</keyword>
<feature type="domain" description="Calponin-homology (CH)" evidence="2">
    <location>
        <begin position="122"/>
        <end position="226"/>
    </location>
</feature>
<dbReference type="OrthoDB" id="10017054at2759"/>
<reference evidence="5" key="1">
    <citation type="submission" date="2016-06" db="UniProtKB">
        <authorList>
            <consortium name="WormBaseParasite"/>
        </authorList>
    </citation>
    <scope>IDENTIFICATION</scope>
</reference>
<dbReference type="InterPro" id="IPR001715">
    <property type="entry name" value="CH_dom"/>
</dbReference>
<dbReference type="Gene3D" id="1.10.418.10">
    <property type="entry name" value="Calponin-like domain"/>
    <property type="match status" value="1"/>
</dbReference>
<evidence type="ECO:0000313" key="5">
    <source>
        <dbReference type="WBParaSite" id="ECPE_0000956901-mRNA-1"/>
    </source>
</evidence>
<dbReference type="Pfam" id="PF00307">
    <property type="entry name" value="CH"/>
    <property type="match status" value="1"/>
</dbReference>
<dbReference type="SUPFAM" id="SSF47576">
    <property type="entry name" value="Calponin-homology domain, CH-domain"/>
    <property type="match status" value="1"/>
</dbReference>
<evidence type="ECO:0000256" key="1">
    <source>
        <dbReference type="SAM" id="MobiDB-lite"/>
    </source>
</evidence>
<dbReference type="AlphaFoldDB" id="A0A183ARF4"/>
<dbReference type="PROSITE" id="PS50021">
    <property type="entry name" value="CH"/>
    <property type="match status" value="1"/>
</dbReference>
<sequence>MISSRKPVDSDTPVSGLTTSLTPTEGDSSKTLPHTSQPERHPLRRYSSVTEADSKVHKTPPGVSFCRSLETTNGGTTNTTNLMQNLSEPNGTADTSNASTFVSALHSWQDPLQELARRTQAGSKRNALLRWCQSRVAGYPGVQVTNFSSSWNNGLALCALLHTYMPSKIPWRELINANNMPVDKRRCFEVTKIKPVKHWDTGCKRRAASSSSFSVLDSQVNYSALL</sequence>
<reference evidence="3 4" key="2">
    <citation type="submission" date="2018-11" db="EMBL/GenBank/DDBJ databases">
        <authorList>
            <consortium name="Pathogen Informatics"/>
        </authorList>
    </citation>
    <scope>NUCLEOTIDE SEQUENCE [LARGE SCALE GENOMIC DNA]</scope>
    <source>
        <strain evidence="3 4">Egypt</strain>
    </source>
</reference>
<protein>
    <submittedName>
        <fullName evidence="5">Cytospin-A</fullName>
    </submittedName>
</protein>
<dbReference type="Proteomes" id="UP000272942">
    <property type="component" value="Unassembled WGS sequence"/>
</dbReference>
<accession>A0A183ARF4</accession>
<dbReference type="PANTHER" id="PTHR23167:SF69">
    <property type="entry name" value="FI18193P1"/>
    <property type="match status" value="1"/>
</dbReference>
<evidence type="ECO:0000313" key="4">
    <source>
        <dbReference type="Proteomes" id="UP000272942"/>
    </source>
</evidence>
<evidence type="ECO:0000259" key="2">
    <source>
        <dbReference type="PROSITE" id="PS50021"/>
    </source>
</evidence>
<evidence type="ECO:0000313" key="3">
    <source>
        <dbReference type="EMBL" id="VDP85552.1"/>
    </source>
</evidence>
<proteinExistence type="predicted"/>
<dbReference type="EMBL" id="UZAN01047576">
    <property type="protein sequence ID" value="VDP85552.1"/>
    <property type="molecule type" value="Genomic_DNA"/>
</dbReference>
<dbReference type="InterPro" id="IPR050540">
    <property type="entry name" value="F-actin_Monoox_Mical"/>
</dbReference>
<name>A0A183ARF4_9TREM</name>
<feature type="region of interest" description="Disordered" evidence="1">
    <location>
        <begin position="1"/>
        <end position="64"/>
    </location>
</feature>
<organism evidence="5">
    <name type="scientific">Echinostoma caproni</name>
    <dbReference type="NCBI Taxonomy" id="27848"/>
    <lineage>
        <taxon>Eukaryota</taxon>
        <taxon>Metazoa</taxon>
        <taxon>Spiralia</taxon>
        <taxon>Lophotrochozoa</taxon>
        <taxon>Platyhelminthes</taxon>
        <taxon>Trematoda</taxon>
        <taxon>Digenea</taxon>
        <taxon>Plagiorchiida</taxon>
        <taxon>Echinostomata</taxon>
        <taxon>Echinostomatoidea</taxon>
        <taxon>Echinostomatidae</taxon>
        <taxon>Echinostoma</taxon>
    </lineage>
</organism>
<dbReference type="InterPro" id="IPR036872">
    <property type="entry name" value="CH_dom_sf"/>
</dbReference>
<dbReference type="WBParaSite" id="ECPE_0000956901-mRNA-1">
    <property type="protein sequence ID" value="ECPE_0000956901-mRNA-1"/>
    <property type="gene ID" value="ECPE_0000956901"/>
</dbReference>
<gene>
    <name evidence="3" type="ORF">ECPE_LOCUS9539</name>
</gene>